<protein>
    <submittedName>
        <fullName evidence="1">Uncharacterized protein</fullName>
    </submittedName>
</protein>
<accession>A0ACB9ZJP8</accession>
<evidence type="ECO:0000313" key="2">
    <source>
        <dbReference type="Proteomes" id="UP001060085"/>
    </source>
</evidence>
<sequence length="807" mass="91753">MMSTPLCFICSYMSGTQLNVSPRRKPRTSTEIHNLGVSIKLRNSDSSGKVEKQTISLKAKLKRRNLALARTLLGYLDSGCLDIALHVFENMHKQRTFIWNVLIRGLSDNEFFEEAVYFYQRMLSEGVHVDHFTFPFVVKACSALFNLVEGQKIHSRIIKMGFDIDIFICNSLIIMYSKLGCIEQSEKIFEDMWAKDLVTWNSMISGYVSVGKSWRSLMCVREMQDLGENPDRFTLIGALGACSLEGYLLNGKEVHCQVIRRFLESDSMIVTSLIDMYGKCGHVDYSERLFNTASQRNIIFWNAMIGAYALNNKAMESFSCLRMMRETDNLDPDTVTLINLLTSCLRVGSLLQGKSIHGVAIRKGLFPHLVLETALVDLYGKCGRLDMAERTFIQIKGKNLISWNAMIGAYAQSGYHREALQLFTDRSSETFEPDAVTYANILPVYAEISLPKEAKQIHGKILKMGDGSNSIISNSLIYTYARCGDIRAAEKIFKCMPSKDIISWNTMIMAYAIHGLAEISIKLFSDMKEKGIKPNGSTFVSLLSSCSIAGLVDEGQKHFDLMKKEYDIDPGIEHYGCMLDLLGRTGNLEFAKQFIDEMPLVPTARIWGSLLAASRYHRNIELAELAAEQILHLEHNNIGCYLLLANMYAEARRWEDAERIRRHIKDQGLQKTAAYSLIEYNGKTHKFTNYDYSHTEANMIYEALDIVSRKIDEDLFDHSILKFKPSDIKKRRTNSATYHSVRLAICFSLLTTSVGYPVLVRKNLRICEDCHNAAKKISVFTNREIVVGDSKIYHHFRNGQCSCKDYW</sequence>
<comment type="caution">
    <text evidence="1">The sequence shown here is derived from an EMBL/GenBank/DDBJ whole genome shotgun (WGS) entry which is preliminary data.</text>
</comment>
<dbReference type="Proteomes" id="UP001060085">
    <property type="component" value="Linkage Group LG08"/>
</dbReference>
<dbReference type="EMBL" id="CM044708">
    <property type="protein sequence ID" value="KAI5647778.1"/>
    <property type="molecule type" value="Genomic_DNA"/>
</dbReference>
<name>A0ACB9ZJP8_CATRO</name>
<proteinExistence type="predicted"/>
<organism evidence="1 2">
    <name type="scientific">Catharanthus roseus</name>
    <name type="common">Madagascar periwinkle</name>
    <name type="synonym">Vinca rosea</name>
    <dbReference type="NCBI Taxonomy" id="4058"/>
    <lineage>
        <taxon>Eukaryota</taxon>
        <taxon>Viridiplantae</taxon>
        <taxon>Streptophyta</taxon>
        <taxon>Embryophyta</taxon>
        <taxon>Tracheophyta</taxon>
        <taxon>Spermatophyta</taxon>
        <taxon>Magnoliopsida</taxon>
        <taxon>eudicotyledons</taxon>
        <taxon>Gunneridae</taxon>
        <taxon>Pentapetalae</taxon>
        <taxon>asterids</taxon>
        <taxon>lamiids</taxon>
        <taxon>Gentianales</taxon>
        <taxon>Apocynaceae</taxon>
        <taxon>Rauvolfioideae</taxon>
        <taxon>Vinceae</taxon>
        <taxon>Catharanthinae</taxon>
        <taxon>Catharanthus</taxon>
    </lineage>
</organism>
<evidence type="ECO:0000313" key="1">
    <source>
        <dbReference type="EMBL" id="KAI5647778.1"/>
    </source>
</evidence>
<gene>
    <name evidence="1" type="ORF">M9H77_33783</name>
</gene>
<reference evidence="2" key="1">
    <citation type="journal article" date="2023" name="Nat. Plants">
        <title>Single-cell RNA sequencing provides a high-resolution roadmap for understanding the multicellular compartmentation of specialized metabolism.</title>
        <authorList>
            <person name="Sun S."/>
            <person name="Shen X."/>
            <person name="Li Y."/>
            <person name="Li Y."/>
            <person name="Wang S."/>
            <person name="Li R."/>
            <person name="Zhang H."/>
            <person name="Shen G."/>
            <person name="Guo B."/>
            <person name="Wei J."/>
            <person name="Xu J."/>
            <person name="St-Pierre B."/>
            <person name="Chen S."/>
            <person name="Sun C."/>
        </authorList>
    </citation>
    <scope>NUCLEOTIDE SEQUENCE [LARGE SCALE GENOMIC DNA]</scope>
</reference>
<keyword evidence="2" id="KW-1185">Reference proteome</keyword>